<evidence type="ECO:0000313" key="2">
    <source>
        <dbReference type="EMBL" id="KAJ1198710.1"/>
    </source>
</evidence>
<evidence type="ECO:0000313" key="3">
    <source>
        <dbReference type="Proteomes" id="UP001066276"/>
    </source>
</evidence>
<keyword evidence="1" id="KW-0732">Signal</keyword>
<reference evidence="2" key="1">
    <citation type="journal article" date="2022" name="bioRxiv">
        <title>Sequencing and chromosome-scale assembly of the giantPleurodeles waltlgenome.</title>
        <authorList>
            <person name="Brown T."/>
            <person name="Elewa A."/>
            <person name="Iarovenko S."/>
            <person name="Subramanian E."/>
            <person name="Araus A.J."/>
            <person name="Petzold A."/>
            <person name="Susuki M."/>
            <person name="Suzuki K.-i.T."/>
            <person name="Hayashi T."/>
            <person name="Toyoda A."/>
            <person name="Oliveira C."/>
            <person name="Osipova E."/>
            <person name="Leigh N.D."/>
            <person name="Simon A."/>
            <person name="Yun M.H."/>
        </authorList>
    </citation>
    <scope>NUCLEOTIDE SEQUENCE</scope>
    <source>
        <strain evidence="2">20211129_DDA</strain>
        <tissue evidence="2">Liver</tissue>
    </source>
</reference>
<sequence length="175" mass="19897">MVRTATDVTAIFFLFTHLLPDLQQERTYTAAVTCVWKRQWLMCLGKGPCLHCGGVGETGGWGPTTVPFTLWSSRPTGEYNVSAHQKKGIWRAIAKEVWTLGVFDRWSTHCRKRWEDLHCWVRKMAKAQLGLASQRGRGACCILTPPMFHILAVAYPELDGRLRASQQPQEGEYKF</sequence>
<keyword evidence="3" id="KW-1185">Reference proteome</keyword>
<evidence type="ECO:0000256" key="1">
    <source>
        <dbReference type="SAM" id="SignalP"/>
    </source>
</evidence>
<feature type="chain" id="PRO_5043653180" description="Myb-like domain-containing protein" evidence="1">
    <location>
        <begin position="25"/>
        <end position="175"/>
    </location>
</feature>
<gene>
    <name evidence="2" type="ORF">NDU88_002549</name>
</gene>
<dbReference type="Proteomes" id="UP001066276">
    <property type="component" value="Chromosome 2_1"/>
</dbReference>
<accession>A0AAV7VAU4</accession>
<dbReference type="AlphaFoldDB" id="A0AAV7VAU4"/>
<name>A0AAV7VAU4_PLEWA</name>
<feature type="signal peptide" evidence="1">
    <location>
        <begin position="1"/>
        <end position="24"/>
    </location>
</feature>
<comment type="caution">
    <text evidence="2">The sequence shown here is derived from an EMBL/GenBank/DDBJ whole genome shotgun (WGS) entry which is preliminary data.</text>
</comment>
<protein>
    <recommendedName>
        <fullName evidence="4">Myb-like domain-containing protein</fullName>
    </recommendedName>
</protein>
<evidence type="ECO:0008006" key="4">
    <source>
        <dbReference type="Google" id="ProtNLM"/>
    </source>
</evidence>
<dbReference type="EMBL" id="JANPWB010000003">
    <property type="protein sequence ID" value="KAJ1198710.1"/>
    <property type="molecule type" value="Genomic_DNA"/>
</dbReference>
<proteinExistence type="predicted"/>
<organism evidence="2 3">
    <name type="scientific">Pleurodeles waltl</name>
    <name type="common">Iberian ribbed newt</name>
    <dbReference type="NCBI Taxonomy" id="8319"/>
    <lineage>
        <taxon>Eukaryota</taxon>
        <taxon>Metazoa</taxon>
        <taxon>Chordata</taxon>
        <taxon>Craniata</taxon>
        <taxon>Vertebrata</taxon>
        <taxon>Euteleostomi</taxon>
        <taxon>Amphibia</taxon>
        <taxon>Batrachia</taxon>
        <taxon>Caudata</taxon>
        <taxon>Salamandroidea</taxon>
        <taxon>Salamandridae</taxon>
        <taxon>Pleurodelinae</taxon>
        <taxon>Pleurodeles</taxon>
    </lineage>
</organism>